<keyword evidence="1" id="KW-0812">Transmembrane</keyword>
<sequence length="63" mass="7132">MSYRNSTTVSAKGWSLMTASWDLQTLADSTSLMGSVIYWVLFIESIRTRSSRSPQWIVEVGKD</sequence>
<keyword evidence="1" id="KW-1133">Transmembrane helix</keyword>
<accession>A0A6J5TZP8</accession>
<evidence type="ECO:0000313" key="2">
    <source>
        <dbReference type="EMBL" id="CAB4268724.1"/>
    </source>
</evidence>
<evidence type="ECO:0000313" key="3">
    <source>
        <dbReference type="EMBL" id="CAB4299200.1"/>
    </source>
</evidence>
<evidence type="ECO:0000256" key="1">
    <source>
        <dbReference type="SAM" id="Phobius"/>
    </source>
</evidence>
<dbReference type="EMBL" id="CAEKDK010000002">
    <property type="protein sequence ID" value="CAB4268724.1"/>
    <property type="molecule type" value="Genomic_DNA"/>
</dbReference>
<organism evidence="2 4">
    <name type="scientific">Prunus armeniaca</name>
    <name type="common">Apricot</name>
    <name type="synonym">Armeniaca vulgaris</name>
    <dbReference type="NCBI Taxonomy" id="36596"/>
    <lineage>
        <taxon>Eukaryota</taxon>
        <taxon>Viridiplantae</taxon>
        <taxon>Streptophyta</taxon>
        <taxon>Embryophyta</taxon>
        <taxon>Tracheophyta</taxon>
        <taxon>Spermatophyta</taxon>
        <taxon>Magnoliopsida</taxon>
        <taxon>eudicotyledons</taxon>
        <taxon>Gunneridae</taxon>
        <taxon>Pentapetalae</taxon>
        <taxon>rosids</taxon>
        <taxon>fabids</taxon>
        <taxon>Rosales</taxon>
        <taxon>Rosaceae</taxon>
        <taxon>Amygdaloideae</taxon>
        <taxon>Amygdaleae</taxon>
        <taxon>Prunus</taxon>
    </lineage>
</organism>
<gene>
    <name evidence="2" type="ORF">CURHAP_LOCUS12903</name>
    <name evidence="3" type="ORF">ORAREDHAP_LOCUS12871</name>
</gene>
<keyword evidence="5" id="KW-1185">Reference proteome</keyword>
<keyword evidence="1" id="KW-0472">Membrane</keyword>
<dbReference type="EMBL" id="CAEKKB010000002">
    <property type="protein sequence ID" value="CAB4299200.1"/>
    <property type="molecule type" value="Genomic_DNA"/>
</dbReference>
<name>A0A6J5TZP8_PRUAR</name>
<feature type="transmembrane region" description="Helical" evidence="1">
    <location>
        <begin position="23"/>
        <end position="43"/>
    </location>
</feature>
<dbReference type="AlphaFoldDB" id="A0A6J5TZP8"/>
<reference evidence="5" key="1">
    <citation type="journal article" date="2020" name="Genome Biol.">
        <title>Gamete binning: chromosome-level and haplotype-resolved genome assembly enabled by high-throughput single-cell sequencing of gamete genomes.</title>
        <authorList>
            <person name="Campoy J.A."/>
            <person name="Sun H."/>
            <person name="Goel M."/>
            <person name="Jiao W.-B."/>
            <person name="Folz-Donahue K."/>
            <person name="Wang N."/>
            <person name="Rubio M."/>
            <person name="Liu C."/>
            <person name="Kukat C."/>
            <person name="Ruiz D."/>
            <person name="Huettel B."/>
            <person name="Schneeberger K."/>
        </authorList>
    </citation>
    <scope>NUCLEOTIDE SEQUENCE [LARGE SCALE GENOMIC DNA]</scope>
    <source>
        <strain evidence="5">cv. Rojo Pasion</strain>
    </source>
</reference>
<dbReference type="Proteomes" id="UP000507245">
    <property type="component" value="Unassembled WGS sequence"/>
</dbReference>
<dbReference type="Proteomes" id="UP000507222">
    <property type="component" value="Unassembled WGS sequence"/>
</dbReference>
<evidence type="ECO:0000313" key="4">
    <source>
        <dbReference type="Proteomes" id="UP000507222"/>
    </source>
</evidence>
<proteinExistence type="predicted"/>
<evidence type="ECO:0000313" key="5">
    <source>
        <dbReference type="Proteomes" id="UP000507245"/>
    </source>
</evidence>
<reference evidence="2 4" key="2">
    <citation type="submission" date="2020-05" db="EMBL/GenBank/DDBJ databases">
        <authorList>
            <person name="Campoy J."/>
            <person name="Schneeberger K."/>
            <person name="Spophaly S."/>
        </authorList>
    </citation>
    <scope>NUCLEOTIDE SEQUENCE [LARGE SCALE GENOMIC DNA]</scope>
    <source>
        <strain evidence="2">PruArmRojPasFocal</strain>
    </source>
</reference>
<protein>
    <submittedName>
        <fullName evidence="2">Uncharacterized protein</fullName>
    </submittedName>
</protein>